<feature type="compositionally biased region" description="Low complexity" evidence="6">
    <location>
        <begin position="51"/>
        <end position="65"/>
    </location>
</feature>
<name>A0A1Q2YJL5_9ASCO</name>
<keyword evidence="9" id="KW-1185">Reference proteome</keyword>
<comment type="caution">
    <text evidence="8">The sequence shown here is derived from an EMBL/GenBank/DDBJ whole genome shotgun (WGS) entry which is preliminary data.</text>
</comment>
<dbReference type="InterPro" id="IPR001138">
    <property type="entry name" value="Zn2Cys6_DnaBD"/>
</dbReference>
<dbReference type="PROSITE" id="PS50048">
    <property type="entry name" value="ZN2_CY6_FUNGAL_2"/>
    <property type="match status" value="1"/>
</dbReference>
<evidence type="ECO:0000313" key="8">
    <source>
        <dbReference type="EMBL" id="GAV29748.1"/>
    </source>
</evidence>
<keyword evidence="3" id="KW-0238">DNA-binding</keyword>
<feature type="compositionally biased region" description="Basic and acidic residues" evidence="6">
    <location>
        <begin position="1"/>
        <end position="13"/>
    </location>
</feature>
<comment type="subcellular location">
    <subcellularLocation>
        <location evidence="1">Nucleus</location>
    </subcellularLocation>
</comment>
<feature type="region of interest" description="Disordered" evidence="6">
    <location>
        <begin position="973"/>
        <end position="998"/>
    </location>
</feature>
<dbReference type="GO" id="GO:0000981">
    <property type="term" value="F:DNA-binding transcription factor activity, RNA polymerase II-specific"/>
    <property type="evidence" value="ECO:0007669"/>
    <property type="project" value="InterPro"/>
</dbReference>
<dbReference type="Pfam" id="PF00172">
    <property type="entry name" value="Zn_clus"/>
    <property type="match status" value="1"/>
</dbReference>
<evidence type="ECO:0000256" key="4">
    <source>
        <dbReference type="ARBA" id="ARBA00023163"/>
    </source>
</evidence>
<feature type="region of interest" description="Disordered" evidence="6">
    <location>
        <begin position="167"/>
        <end position="186"/>
    </location>
</feature>
<dbReference type="GO" id="GO:0008270">
    <property type="term" value="F:zinc ion binding"/>
    <property type="evidence" value="ECO:0007669"/>
    <property type="project" value="InterPro"/>
</dbReference>
<feature type="compositionally biased region" description="Basic and acidic residues" evidence="6">
    <location>
        <begin position="66"/>
        <end position="76"/>
    </location>
</feature>
<feature type="compositionally biased region" description="Basic and acidic residues" evidence="6">
    <location>
        <begin position="872"/>
        <end position="895"/>
    </location>
</feature>
<keyword evidence="4" id="KW-0804">Transcription</keyword>
<accession>A0A1Q2YJL5</accession>
<dbReference type="PANTHER" id="PTHR31845:SF21">
    <property type="entry name" value="REGULATORY PROTEIN LEU3"/>
    <property type="match status" value="1"/>
</dbReference>
<evidence type="ECO:0000256" key="2">
    <source>
        <dbReference type="ARBA" id="ARBA00023015"/>
    </source>
</evidence>
<evidence type="ECO:0000256" key="6">
    <source>
        <dbReference type="SAM" id="MobiDB-lite"/>
    </source>
</evidence>
<dbReference type="GO" id="GO:0000976">
    <property type="term" value="F:transcription cis-regulatory region binding"/>
    <property type="evidence" value="ECO:0007669"/>
    <property type="project" value="TreeGrafter"/>
</dbReference>
<dbReference type="InterPro" id="IPR051089">
    <property type="entry name" value="prtT"/>
</dbReference>
<dbReference type="InterPro" id="IPR036864">
    <property type="entry name" value="Zn2-C6_fun-type_DNA-bd_sf"/>
</dbReference>
<dbReference type="GO" id="GO:0005634">
    <property type="term" value="C:nucleus"/>
    <property type="evidence" value="ECO:0007669"/>
    <property type="project" value="UniProtKB-SubCell"/>
</dbReference>
<dbReference type="AlphaFoldDB" id="A0A1Q2YJL5"/>
<feature type="compositionally biased region" description="Polar residues" evidence="6">
    <location>
        <begin position="989"/>
        <end position="998"/>
    </location>
</feature>
<evidence type="ECO:0000256" key="1">
    <source>
        <dbReference type="ARBA" id="ARBA00004123"/>
    </source>
</evidence>
<feature type="compositionally biased region" description="Polar residues" evidence="6">
    <location>
        <begin position="950"/>
        <end position="959"/>
    </location>
</feature>
<dbReference type="PANTHER" id="PTHR31845">
    <property type="entry name" value="FINGER DOMAIN PROTEIN, PUTATIVE-RELATED"/>
    <property type="match status" value="1"/>
</dbReference>
<proteinExistence type="predicted"/>
<feature type="compositionally biased region" description="Basic and acidic residues" evidence="6">
    <location>
        <begin position="30"/>
        <end position="45"/>
    </location>
</feature>
<dbReference type="OrthoDB" id="2341546at2759"/>
<dbReference type="SMART" id="SM00066">
    <property type="entry name" value="GAL4"/>
    <property type="match status" value="1"/>
</dbReference>
<feature type="domain" description="Zn(2)-C6 fungal-type" evidence="7">
    <location>
        <begin position="90"/>
        <end position="123"/>
    </location>
</feature>
<evidence type="ECO:0000256" key="5">
    <source>
        <dbReference type="ARBA" id="ARBA00023242"/>
    </source>
</evidence>
<evidence type="ECO:0000259" key="7">
    <source>
        <dbReference type="PROSITE" id="PS50048"/>
    </source>
</evidence>
<keyword evidence="5" id="KW-0539">Nucleus</keyword>
<dbReference type="Gene3D" id="4.10.240.10">
    <property type="entry name" value="Zn(2)-C6 fungal-type DNA-binding domain"/>
    <property type="match status" value="1"/>
</dbReference>
<dbReference type="CDD" id="cd12148">
    <property type="entry name" value="fungal_TF_MHR"/>
    <property type="match status" value="1"/>
</dbReference>
<feature type="region of interest" description="Disordered" evidence="6">
    <location>
        <begin position="1"/>
        <end position="82"/>
    </location>
</feature>
<dbReference type="SUPFAM" id="SSF57701">
    <property type="entry name" value="Zn2/Cys6 DNA-binding domain"/>
    <property type="match status" value="1"/>
</dbReference>
<organism evidence="8 9">
    <name type="scientific">Pichia membranifaciens</name>
    <dbReference type="NCBI Taxonomy" id="4926"/>
    <lineage>
        <taxon>Eukaryota</taxon>
        <taxon>Fungi</taxon>
        <taxon>Dikarya</taxon>
        <taxon>Ascomycota</taxon>
        <taxon>Saccharomycotina</taxon>
        <taxon>Pichiomycetes</taxon>
        <taxon>Pichiales</taxon>
        <taxon>Pichiaceae</taxon>
        <taxon>Pichia</taxon>
    </lineage>
</organism>
<protein>
    <recommendedName>
        <fullName evidence="7">Zn(2)-C6 fungal-type domain-containing protein</fullName>
    </recommendedName>
</protein>
<sequence length="1077" mass="119430">MRIPKMVEKKDENNPGADELAKTVSVKEPAQTDKHKEKITSRGEDQSYTNSPSSPQSPCSSSEQSGKNDGKHKMNDSSKVSRSKRFKKIACTECRQQKAKCDANDKAPNSCTRCIKRGIPCRLDSDFKRTFKRAKIDELVKEYEIIKSKLQVNPDLVNLKDFRSQSGSPISHMNSEDIQGGNSITSTSHTMPSLSFGLTTAASPLNGQSQFLPPLQSLQRASNYLNNSFKTANGSPLPDPNIFHPSANNNMITSASTSIPTTGQPLHRSNTLPLNRSTSPLATANISQYSPLTLINRPQSPLNIPSIHPQISLTSYGQPLSSAPTPKFDNIGSNSRLNSSYNLTTLISAANASSKNDPVTNLGPSVCSSNNETSNYLNWKVQNCAVGKPQIDPSMLECTPKTLGEMTLNEEQIVVLFSTFVTYYHPFLPVIDVNKGIEKIYKLCPVLFWTIMLTALRGHHKLTPTISQSECQSLYFTLSPILKSVLAEITISPITRYTPTEDEEPILNASSVYSVQAFLIYTFWPPLISSLSADSSWNTVGIAIYQAMRIGLHSPGHTSDSLKSTNKDFMTEQIRTWIGCNIVSQTIGTVFGFPAFFQPYASFAVTGIEIPKTMKQMLEIQTFEEQVEKTLNNNAFDPLRLKHASERLPMIQLLESELNQLELRLSADTQNPMDDFRVLLLYAARLHLLSYNFLDNEQIASFQLKRGYIKSYNASLALLQHCKESQGRDNSFVNNLPSACILSIWQASVIIARLVNSCYKAVLDVGAGKELYQSAIGLVMKASVLKHDLSYRSCGIMKSTWNLFRTLDEDKSGILKVNVKSRMSASIFFDSLWILREKCGMIRLRPTKEKNSVSDSVESDSEVEVIEDETSENEKLENKATRDLIGADKERRSMSKDSTSSLKKKSNYHPESAARRIISTIPLDPQPIAIAETPQDSNSSSKQSSPFLSNYRSPTNNESSVKKIITPQSLVNVTSSQYHSSPESHSKEQTTLNAKNSKAVSENNKLLPTLTTSKDISAIASNGTKELLDTDQSKEEAGKSVSSFLLDSWDVGNEFDSAMLFKDIESVMDEFGFHADY</sequence>
<keyword evidence="2" id="KW-0805">Transcription regulation</keyword>
<dbReference type="CDD" id="cd00067">
    <property type="entry name" value="GAL4"/>
    <property type="match status" value="1"/>
</dbReference>
<evidence type="ECO:0000256" key="3">
    <source>
        <dbReference type="ARBA" id="ARBA00023125"/>
    </source>
</evidence>
<evidence type="ECO:0000313" key="9">
    <source>
        <dbReference type="Proteomes" id="UP000186136"/>
    </source>
</evidence>
<gene>
    <name evidence="8" type="ORF">PMKS-003250</name>
</gene>
<feature type="compositionally biased region" description="Low complexity" evidence="6">
    <location>
        <begin position="937"/>
        <end position="949"/>
    </location>
</feature>
<dbReference type="PROSITE" id="PS00463">
    <property type="entry name" value="ZN2_CY6_FUNGAL_1"/>
    <property type="match status" value="1"/>
</dbReference>
<reference evidence="8 9" key="1">
    <citation type="submission" date="2016-08" db="EMBL/GenBank/DDBJ databases">
        <title>Whole genome shotgun sequence of Pichia membranifaciens KS47-1.</title>
        <authorList>
            <person name="Konishi M."/>
            <person name="Ishida M."/>
            <person name="Arakawa T."/>
            <person name="Kato Y."/>
            <person name="Horiuchi J."/>
        </authorList>
    </citation>
    <scope>NUCLEOTIDE SEQUENCE [LARGE SCALE GENOMIC DNA]</scope>
    <source>
        <strain evidence="8 9">KS47-1</strain>
    </source>
</reference>
<feature type="compositionally biased region" description="Acidic residues" evidence="6">
    <location>
        <begin position="857"/>
        <end position="871"/>
    </location>
</feature>
<dbReference type="EMBL" id="BDGI01000134">
    <property type="protein sequence ID" value="GAV29748.1"/>
    <property type="molecule type" value="Genomic_DNA"/>
</dbReference>
<feature type="region of interest" description="Disordered" evidence="6">
    <location>
        <begin position="930"/>
        <end position="961"/>
    </location>
</feature>
<feature type="region of interest" description="Disordered" evidence="6">
    <location>
        <begin position="850"/>
        <end position="913"/>
    </location>
</feature>
<dbReference type="Proteomes" id="UP000186136">
    <property type="component" value="Unassembled WGS sequence"/>
</dbReference>